<dbReference type="EMBL" id="KV417433">
    <property type="protein sequence ID" value="KZO89416.1"/>
    <property type="molecule type" value="Genomic_DNA"/>
</dbReference>
<dbReference type="Proteomes" id="UP000076738">
    <property type="component" value="Unassembled WGS sequence"/>
</dbReference>
<evidence type="ECO:0000313" key="3">
    <source>
        <dbReference type="EMBL" id="KZO89416.1"/>
    </source>
</evidence>
<gene>
    <name evidence="3" type="ORF">CALVIDRAFT_543561</name>
</gene>
<feature type="non-terminal residue" evidence="3">
    <location>
        <position position="1"/>
    </location>
</feature>
<feature type="coiled-coil region" evidence="1">
    <location>
        <begin position="163"/>
        <end position="214"/>
    </location>
</feature>
<proteinExistence type="predicted"/>
<feature type="compositionally biased region" description="Low complexity" evidence="2">
    <location>
        <begin position="115"/>
        <end position="128"/>
    </location>
</feature>
<protein>
    <submittedName>
        <fullName evidence="3">Uncharacterized protein</fullName>
    </submittedName>
</protein>
<evidence type="ECO:0000256" key="2">
    <source>
        <dbReference type="SAM" id="MobiDB-lite"/>
    </source>
</evidence>
<evidence type="ECO:0000256" key="1">
    <source>
        <dbReference type="SAM" id="Coils"/>
    </source>
</evidence>
<reference evidence="3 4" key="1">
    <citation type="journal article" date="2016" name="Mol. Biol. Evol.">
        <title>Comparative Genomics of Early-Diverging Mushroom-Forming Fungi Provides Insights into the Origins of Lignocellulose Decay Capabilities.</title>
        <authorList>
            <person name="Nagy L.G."/>
            <person name="Riley R."/>
            <person name="Tritt A."/>
            <person name="Adam C."/>
            <person name="Daum C."/>
            <person name="Floudas D."/>
            <person name="Sun H."/>
            <person name="Yadav J.S."/>
            <person name="Pangilinan J."/>
            <person name="Larsson K.H."/>
            <person name="Matsuura K."/>
            <person name="Barry K."/>
            <person name="Labutti K."/>
            <person name="Kuo R."/>
            <person name="Ohm R.A."/>
            <person name="Bhattacharya S.S."/>
            <person name="Shirouzu T."/>
            <person name="Yoshinaga Y."/>
            <person name="Martin F.M."/>
            <person name="Grigoriev I.V."/>
            <person name="Hibbett D.S."/>
        </authorList>
    </citation>
    <scope>NUCLEOTIDE SEQUENCE [LARGE SCALE GENOMIC DNA]</scope>
    <source>
        <strain evidence="3 4">TUFC12733</strain>
    </source>
</reference>
<organism evidence="3 4">
    <name type="scientific">Calocera viscosa (strain TUFC12733)</name>
    <dbReference type="NCBI Taxonomy" id="1330018"/>
    <lineage>
        <taxon>Eukaryota</taxon>
        <taxon>Fungi</taxon>
        <taxon>Dikarya</taxon>
        <taxon>Basidiomycota</taxon>
        <taxon>Agaricomycotina</taxon>
        <taxon>Dacrymycetes</taxon>
        <taxon>Dacrymycetales</taxon>
        <taxon>Dacrymycetaceae</taxon>
        <taxon>Calocera</taxon>
    </lineage>
</organism>
<feature type="region of interest" description="Disordered" evidence="2">
    <location>
        <begin position="102"/>
        <end position="128"/>
    </location>
</feature>
<sequence>VRPELGKGLKEKLGLDETAPLPLKGLPCKIYQRFVDPDGKPLGPTSLVPRGSEVFLVFNRPSLPPGADGTTASSDDAKQKKIDELQAELNGLKLIAEVHEKHLSEGSRRKHRGSEQTCSSPTSSSAPTLPWVDAINGLSAKLDKTTKVMAQQDEFMRIQNDIVTAQQEKTEQLQEQIARQAEQLVQQEALVRELQEALGQQQAENERLREVNTNGAQDDTRLIRLRLRSVMDNARICIMRLFYPQATFSYWNVYADRYPRHEVVHERQFSTSCWAKLSEAQLDMVYDNVSTCRLQGNVAAHHFPRHRLQQAVDTVEDAGDRETFQALLDLYVLDPYYLASSLCFH</sequence>
<accession>A0A167FEL6</accession>
<keyword evidence="4" id="KW-1185">Reference proteome</keyword>
<keyword evidence="1" id="KW-0175">Coiled coil</keyword>
<name>A0A167FEL6_CALVF</name>
<evidence type="ECO:0000313" key="4">
    <source>
        <dbReference type="Proteomes" id="UP000076738"/>
    </source>
</evidence>
<dbReference type="AlphaFoldDB" id="A0A167FEL6"/>